<accession>A0A0A8Y974</accession>
<sequence length="32" mass="3801">MLPFLFIYSIYHSRERGRTTLLEGETLINTTK</sequence>
<protein>
    <submittedName>
        <fullName evidence="1">Uncharacterized protein</fullName>
    </submittedName>
</protein>
<proteinExistence type="predicted"/>
<evidence type="ECO:0000313" key="1">
    <source>
        <dbReference type="EMBL" id="JAD22339.1"/>
    </source>
</evidence>
<reference evidence="1" key="2">
    <citation type="journal article" date="2015" name="Data Brief">
        <title>Shoot transcriptome of the giant reed, Arundo donax.</title>
        <authorList>
            <person name="Barrero R.A."/>
            <person name="Guerrero F.D."/>
            <person name="Moolhuijzen P."/>
            <person name="Goolsby J.A."/>
            <person name="Tidwell J."/>
            <person name="Bellgard S.E."/>
            <person name="Bellgard M.I."/>
        </authorList>
    </citation>
    <scope>NUCLEOTIDE SEQUENCE</scope>
    <source>
        <tissue evidence="1">Shoot tissue taken approximately 20 cm above the soil surface</tissue>
    </source>
</reference>
<organism evidence="1">
    <name type="scientific">Arundo donax</name>
    <name type="common">Giant reed</name>
    <name type="synonym">Donax arundinaceus</name>
    <dbReference type="NCBI Taxonomy" id="35708"/>
    <lineage>
        <taxon>Eukaryota</taxon>
        <taxon>Viridiplantae</taxon>
        <taxon>Streptophyta</taxon>
        <taxon>Embryophyta</taxon>
        <taxon>Tracheophyta</taxon>
        <taxon>Spermatophyta</taxon>
        <taxon>Magnoliopsida</taxon>
        <taxon>Liliopsida</taxon>
        <taxon>Poales</taxon>
        <taxon>Poaceae</taxon>
        <taxon>PACMAD clade</taxon>
        <taxon>Arundinoideae</taxon>
        <taxon>Arundineae</taxon>
        <taxon>Arundo</taxon>
    </lineage>
</organism>
<dbReference type="AlphaFoldDB" id="A0A0A8Y974"/>
<reference evidence="1" key="1">
    <citation type="submission" date="2014-09" db="EMBL/GenBank/DDBJ databases">
        <authorList>
            <person name="Magalhaes I.L.F."/>
            <person name="Oliveira U."/>
            <person name="Santos F.R."/>
            <person name="Vidigal T.H.D.A."/>
            <person name="Brescovit A.D."/>
            <person name="Santos A.J."/>
        </authorList>
    </citation>
    <scope>NUCLEOTIDE SEQUENCE</scope>
    <source>
        <tissue evidence="1">Shoot tissue taken approximately 20 cm above the soil surface</tissue>
    </source>
</reference>
<dbReference type="EMBL" id="GBRH01275556">
    <property type="protein sequence ID" value="JAD22339.1"/>
    <property type="molecule type" value="Transcribed_RNA"/>
</dbReference>
<name>A0A0A8Y974_ARUDO</name>